<evidence type="ECO:0000313" key="3">
    <source>
        <dbReference type="Proteomes" id="UP000295192"/>
    </source>
</evidence>
<feature type="region of interest" description="Disordered" evidence="1">
    <location>
        <begin position="1"/>
        <end position="20"/>
    </location>
</feature>
<dbReference type="OMA" id="ISWLHIS"/>
<protein>
    <submittedName>
        <fullName evidence="2">Uncharacterized protein</fullName>
    </submittedName>
</protein>
<dbReference type="EMBL" id="LSRL02000023">
    <property type="protein sequence ID" value="TDG49482.1"/>
    <property type="molecule type" value="Genomic_DNA"/>
</dbReference>
<feature type="compositionally biased region" description="Polar residues" evidence="1">
    <location>
        <begin position="1"/>
        <end position="16"/>
    </location>
</feature>
<dbReference type="AlphaFoldDB" id="A0A484BMQ8"/>
<dbReference type="Proteomes" id="UP000295192">
    <property type="component" value="Unassembled WGS sequence"/>
</dbReference>
<proteinExistence type="predicted"/>
<sequence length="71" mass="8305">MSSSYTYSKPTFSITDHSYDPFHLQPLETAAANGEDDDNDPDEDADRYTKLQDLVRWLHFNAKHRSRSRSR</sequence>
<reference evidence="2 3" key="1">
    <citation type="journal article" date="2019" name="J. Hered.">
        <title>An Improved Genome Assembly for Drosophila navojoa, the Basal Species in the mojavensis Cluster.</title>
        <authorList>
            <person name="Vanderlinde T."/>
            <person name="Dupim E.G."/>
            <person name="Nazario-Yepiz N.O."/>
            <person name="Carvalho A.B."/>
        </authorList>
    </citation>
    <scope>NUCLEOTIDE SEQUENCE [LARGE SCALE GENOMIC DNA]</scope>
    <source>
        <strain evidence="2">Navoj_Jal97</strain>
        <tissue evidence="2">Whole organism</tissue>
    </source>
</reference>
<gene>
    <name evidence="2" type="ORF">AWZ03_004165</name>
</gene>
<dbReference type="STRING" id="7232.A0A484BMQ8"/>
<comment type="caution">
    <text evidence="2">The sequence shown here is derived from an EMBL/GenBank/DDBJ whole genome shotgun (WGS) entry which is preliminary data.</text>
</comment>
<keyword evidence="3" id="KW-1185">Reference proteome</keyword>
<feature type="compositionally biased region" description="Acidic residues" evidence="1">
    <location>
        <begin position="34"/>
        <end position="45"/>
    </location>
</feature>
<name>A0A484BMQ8_DRONA</name>
<evidence type="ECO:0000256" key="1">
    <source>
        <dbReference type="SAM" id="MobiDB-lite"/>
    </source>
</evidence>
<feature type="region of interest" description="Disordered" evidence="1">
    <location>
        <begin position="26"/>
        <end position="45"/>
    </location>
</feature>
<accession>A0A484BMQ8</accession>
<evidence type="ECO:0000313" key="2">
    <source>
        <dbReference type="EMBL" id="TDG49482.1"/>
    </source>
</evidence>
<organism evidence="2 3">
    <name type="scientific">Drosophila navojoa</name>
    <name type="common">Fruit fly</name>
    <dbReference type="NCBI Taxonomy" id="7232"/>
    <lineage>
        <taxon>Eukaryota</taxon>
        <taxon>Metazoa</taxon>
        <taxon>Ecdysozoa</taxon>
        <taxon>Arthropoda</taxon>
        <taxon>Hexapoda</taxon>
        <taxon>Insecta</taxon>
        <taxon>Pterygota</taxon>
        <taxon>Neoptera</taxon>
        <taxon>Endopterygota</taxon>
        <taxon>Diptera</taxon>
        <taxon>Brachycera</taxon>
        <taxon>Muscomorpha</taxon>
        <taxon>Ephydroidea</taxon>
        <taxon>Drosophilidae</taxon>
        <taxon>Drosophila</taxon>
    </lineage>
</organism>